<keyword evidence="4 5" id="KW-0472">Membrane</keyword>
<dbReference type="OrthoDB" id="148346at2157"/>
<evidence type="ECO:0000256" key="5">
    <source>
        <dbReference type="SAM" id="Phobius"/>
    </source>
</evidence>
<keyword evidence="3 5" id="KW-1133">Transmembrane helix</keyword>
<dbReference type="RefSeq" id="WP_011834059.1">
    <property type="nucleotide sequence ID" value="NC_008942.1"/>
</dbReference>
<feature type="transmembrane region" description="Helical" evidence="5">
    <location>
        <begin position="38"/>
        <end position="56"/>
    </location>
</feature>
<dbReference type="Pfam" id="PF04191">
    <property type="entry name" value="PEMT"/>
    <property type="match status" value="1"/>
</dbReference>
<dbReference type="PANTHER" id="PTHR43847:SF1">
    <property type="entry name" value="BLL3993 PROTEIN"/>
    <property type="match status" value="1"/>
</dbReference>
<feature type="transmembrane region" description="Helical" evidence="5">
    <location>
        <begin position="12"/>
        <end position="32"/>
    </location>
</feature>
<keyword evidence="7" id="KW-1185">Reference proteome</keyword>
<dbReference type="EMBL" id="CP000559">
    <property type="protein sequence ID" value="ABN07856.1"/>
    <property type="molecule type" value="Genomic_DNA"/>
</dbReference>
<dbReference type="InterPro" id="IPR052527">
    <property type="entry name" value="Metal_cation-efflux_comp"/>
</dbReference>
<name>A2SU50_METLZ</name>
<accession>A2SU50</accession>
<dbReference type="STRING" id="410358.Mlab_1695"/>
<dbReference type="GO" id="GO:0012505">
    <property type="term" value="C:endomembrane system"/>
    <property type="evidence" value="ECO:0007669"/>
    <property type="project" value="UniProtKB-SubCell"/>
</dbReference>
<evidence type="ECO:0008006" key="8">
    <source>
        <dbReference type="Google" id="ProtNLM"/>
    </source>
</evidence>
<protein>
    <recommendedName>
        <fullName evidence="8">Isoprenylcysteine carboxyl methyltransferase</fullName>
    </recommendedName>
</protein>
<feature type="transmembrane region" description="Helical" evidence="5">
    <location>
        <begin position="111"/>
        <end position="131"/>
    </location>
</feature>
<dbReference type="eggNOG" id="arCOG03580">
    <property type="taxonomic scope" value="Archaea"/>
</dbReference>
<reference evidence="6 7" key="1">
    <citation type="journal article" date="2009" name="Stand. Genomic Sci.">
        <title>Complete genome sequence of Methanocorpusculum labreanum type strain Z.</title>
        <authorList>
            <person name="Anderson I.J."/>
            <person name="Sieprawska-Lupa M."/>
            <person name="Goltsman E."/>
            <person name="Lapidus A."/>
            <person name="Copeland A."/>
            <person name="Glavina Del Rio T."/>
            <person name="Tice H."/>
            <person name="Dalin E."/>
            <person name="Barry K."/>
            <person name="Pitluck S."/>
            <person name="Hauser L."/>
            <person name="Land M."/>
            <person name="Lucas S."/>
            <person name="Richardson P."/>
            <person name="Whitman W.B."/>
            <person name="Kyrpides N.C."/>
        </authorList>
    </citation>
    <scope>NUCLEOTIDE SEQUENCE [LARGE SCALE GENOMIC DNA]</scope>
    <source>
        <strain evidence="7">ATCC 43576 / DSM 4855 / Z</strain>
    </source>
</reference>
<comment type="subcellular location">
    <subcellularLocation>
        <location evidence="1">Endomembrane system</location>
        <topology evidence="1">Multi-pass membrane protein</topology>
    </subcellularLocation>
</comment>
<evidence type="ECO:0000256" key="2">
    <source>
        <dbReference type="ARBA" id="ARBA00022692"/>
    </source>
</evidence>
<dbReference type="InterPro" id="IPR007318">
    <property type="entry name" value="Phopholipid_MeTrfase"/>
</dbReference>
<evidence type="ECO:0000313" key="6">
    <source>
        <dbReference type="EMBL" id="ABN07856.1"/>
    </source>
</evidence>
<dbReference type="GeneID" id="4794846"/>
<evidence type="ECO:0000313" key="7">
    <source>
        <dbReference type="Proteomes" id="UP000000365"/>
    </source>
</evidence>
<sequence length="227" mass="26020">MDETHLRRRTYLNAAGFFVFFWLILFVPAWTLDFWQGWIYWSIFLAAEVFIILYFLKKDPELIRSRLRIGPSAEPERSQKIIQTFGGISYLLVLVIAGLDHRFGWSSVSPYLAIAGDILILAAFYVVYLTFRENHFTAAIVEVQNGQTVISTGPYAWVRHPMYAGTSLLVLASPFALGSLWALIPAFLVIAGIVLRLLEEEKFLGVNLPGYPEYCTKTRFRLIPFVW</sequence>
<dbReference type="KEGG" id="mla:Mlab_1695"/>
<dbReference type="Gene3D" id="1.20.120.1630">
    <property type="match status" value="1"/>
</dbReference>
<dbReference type="PANTHER" id="PTHR43847">
    <property type="entry name" value="BLL3993 PROTEIN"/>
    <property type="match status" value="1"/>
</dbReference>
<evidence type="ECO:0000256" key="3">
    <source>
        <dbReference type="ARBA" id="ARBA00022989"/>
    </source>
</evidence>
<dbReference type="HOGENOM" id="CLU_065200_1_2_2"/>
<keyword evidence="2 5" id="KW-0812">Transmembrane</keyword>
<evidence type="ECO:0000256" key="1">
    <source>
        <dbReference type="ARBA" id="ARBA00004127"/>
    </source>
</evidence>
<dbReference type="Proteomes" id="UP000000365">
    <property type="component" value="Chromosome"/>
</dbReference>
<evidence type="ECO:0000256" key="4">
    <source>
        <dbReference type="ARBA" id="ARBA00023136"/>
    </source>
</evidence>
<proteinExistence type="predicted"/>
<dbReference type="AlphaFoldDB" id="A2SU50"/>
<organism evidence="6 7">
    <name type="scientific">Methanocorpusculum labreanum (strain ATCC 43576 / DSM 4855 / Z)</name>
    <dbReference type="NCBI Taxonomy" id="410358"/>
    <lineage>
        <taxon>Archaea</taxon>
        <taxon>Methanobacteriati</taxon>
        <taxon>Methanobacteriota</taxon>
        <taxon>Stenosarchaea group</taxon>
        <taxon>Methanomicrobia</taxon>
        <taxon>Methanomicrobiales</taxon>
        <taxon>Methanocorpusculaceae</taxon>
        <taxon>Methanocorpusculum</taxon>
    </lineage>
</organism>
<feature type="transmembrane region" description="Helical" evidence="5">
    <location>
        <begin position="81"/>
        <end position="99"/>
    </location>
</feature>
<feature type="transmembrane region" description="Helical" evidence="5">
    <location>
        <begin position="168"/>
        <end position="195"/>
    </location>
</feature>
<gene>
    <name evidence="6" type="ordered locus">Mlab_1695</name>
</gene>